<protein>
    <submittedName>
        <fullName evidence="2">IQ calmodulin-binding protein, putative</fullName>
    </submittedName>
</protein>
<dbReference type="AlphaFoldDB" id="A0A0S4J9A9"/>
<feature type="region of interest" description="Disordered" evidence="1">
    <location>
        <begin position="1"/>
        <end position="43"/>
    </location>
</feature>
<feature type="region of interest" description="Disordered" evidence="1">
    <location>
        <begin position="181"/>
        <end position="200"/>
    </location>
</feature>
<dbReference type="PANTHER" id="PTHR22706">
    <property type="entry name" value="ASSEMBLY FACTOR FOR SPINDLE MICROTUBULES"/>
    <property type="match status" value="1"/>
</dbReference>
<dbReference type="GO" id="GO:0000278">
    <property type="term" value="P:mitotic cell cycle"/>
    <property type="evidence" value="ECO:0007669"/>
    <property type="project" value="TreeGrafter"/>
</dbReference>
<evidence type="ECO:0000256" key="1">
    <source>
        <dbReference type="SAM" id="MobiDB-lite"/>
    </source>
</evidence>
<dbReference type="GO" id="GO:0005516">
    <property type="term" value="F:calmodulin binding"/>
    <property type="evidence" value="ECO:0007669"/>
    <property type="project" value="TreeGrafter"/>
</dbReference>
<dbReference type="GO" id="GO:0007051">
    <property type="term" value="P:spindle organization"/>
    <property type="evidence" value="ECO:0007669"/>
    <property type="project" value="TreeGrafter"/>
</dbReference>
<dbReference type="Proteomes" id="UP000051952">
    <property type="component" value="Unassembled WGS sequence"/>
</dbReference>
<dbReference type="OrthoDB" id="2148418at2759"/>
<dbReference type="PANTHER" id="PTHR22706:SF2">
    <property type="entry name" value="SFI1 SPINDLE BODY DOMAIN-CONTAINING PROTEIN"/>
    <property type="match status" value="1"/>
</dbReference>
<dbReference type="Gene3D" id="1.20.5.190">
    <property type="match status" value="2"/>
</dbReference>
<dbReference type="InterPro" id="IPR051185">
    <property type="entry name" value="ASPM"/>
</dbReference>
<evidence type="ECO:0000313" key="3">
    <source>
        <dbReference type="Proteomes" id="UP000051952"/>
    </source>
</evidence>
<dbReference type="InterPro" id="IPR000048">
    <property type="entry name" value="IQ_motif_EF-hand-BS"/>
</dbReference>
<organism evidence="2 3">
    <name type="scientific">Bodo saltans</name>
    <name type="common">Flagellated protozoan</name>
    <dbReference type="NCBI Taxonomy" id="75058"/>
    <lineage>
        <taxon>Eukaryota</taxon>
        <taxon>Discoba</taxon>
        <taxon>Euglenozoa</taxon>
        <taxon>Kinetoplastea</taxon>
        <taxon>Metakinetoplastina</taxon>
        <taxon>Eubodonida</taxon>
        <taxon>Bodonidae</taxon>
        <taxon>Bodo</taxon>
    </lineage>
</organism>
<proteinExistence type="predicted"/>
<dbReference type="Pfam" id="PF00612">
    <property type="entry name" value="IQ"/>
    <property type="match status" value="3"/>
</dbReference>
<sequence>MSDFRRSSVYSTQPTQQHRRSLAGSLGGHRNSRSRSQSAVRDNVQDIRRHVTTVAQNSQALAEKFTEQLRKYKSFAPIFASGGVYAQDSPTTSQQAMHSIDQILDTRASFLVRNMTHHRIVQSSIPQQVADPRTRLAALDSALEGIIGSLNAAGGPMAPHPPADAAGPDDAFLVWLQENPNASHEERNAEQRRRHAEKVDAERASRAKYLRKWHAELELALAEDAANSAPLQSDQLEAETVVAPRPPPRKPPAHEVELQTIAWNVFQNGLTAINKNARRLSLQAVTGDPEEAEALHHWVEGEWIGHTHRHEAAALCIQCAFRCYRSKKAVHRARYLRQQMHMEQLKSEEEAMYAWKVAVEVMSDEANGRHQDGANGDGQIDKTLEVIHFFMERMTAKGLRRRAAKNESASRRFEDESFAAQRIQSVYRGHRGRVLVKELRNPEIRKRRTAVLQNGAATVIQSVWRRYATKKRLRLMKCSSVTIQCCIRRHFACKRLAALRRASREAGNHALMMFAASRISSFLRRSIAIRRRRYSNNIQQIALIHRFASGLRARVSLRRCQAVGDSCGAALPSADVATTTTFRRLRSFIGLPLDFELVCPSDAAKLLGQLPSFVELMTGYATRRGVCSSRQLVMKEAHQARVSELRLKSVASIQRIVRGFLGRRRARQLRRLAAEDDAAAQQHDAATVVQSWYRGVQVRSRPTSANVSAAPVSDNENDNSSSAHQLEGIHVQEEQQVGSGVHMEVPNADVELPAGTQQLHDDVREDAAKIIQDFYLNRIRLRKVANTIKRAGAVVYRFMRRAAAQRIVERKRSEPPRVANRDNAATSIQLAVRAYQARALIAQLKSKREAVYLFVQQNEAAHVVTRFMRHLATRRKTEAKKLQQSNSEEGRE</sequence>
<feature type="region of interest" description="Disordered" evidence="1">
    <location>
        <begin position="703"/>
        <end position="722"/>
    </location>
</feature>
<feature type="compositionally biased region" description="Basic and acidic residues" evidence="1">
    <location>
        <begin position="183"/>
        <end position="200"/>
    </location>
</feature>
<reference evidence="3" key="1">
    <citation type="submission" date="2015-09" db="EMBL/GenBank/DDBJ databases">
        <authorList>
            <consortium name="Pathogen Informatics"/>
        </authorList>
    </citation>
    <scope>NUCLEOTIDE SEQUENCE [LARGE SCALE GENOMIC DNA]</scope>
    <source>
        <strain evidence="3">Lake Konstanz</strain>
    </source>
</reference>
<dbReference type="EMBL" id="CYKH01001165">
    <property type="protein sequence ID" value="CUG85456.1"/>
    <property type="molecule type" value="Genomic_DNA"/>
</dbReference>
<gene>
    <name evidence="2" type="ORF">BSAL_89925</name>
</gene>
<dbReference type="SMART" id="SM00015">
    <property type="entry name" value="IQ"/>
    <property type="match status" value="7"/>
</dbReference>
<dbReference type="GO" id="GO:0051295">
    <property type="term" value="P:establishment of meiotic spindle localization"/>
    <property type="evidence" value="ECO:0007669"/>
    <property type="project" value="TreeGrafter"/>
</dbReference>
<name>A0A0S4J9A9_BODSA</name>
<dbReference type="PROSITE" id="PS50096">
    <property type="entry name" value="IQ"/>
    <property type="match status" value="5"/>
</dbReference>
<accession>A0A0S4J9A9</accession>
<evidence type="ECO:0000313" key="2">
    <source>
        <dbReference type="EMBL" id="CUG85456.1"/>
    </source>
</evidence>
<keyword evidence="3" id="KW-1185">Reference proteome</keyword>
<dbReference type="GO" id="GO:0000922">
    <property type="term" value="C:spindle pole"/>
    <property type="evidence" value="ECO:0007669"/>
    <property type="project" value="TreeGrafter"/>
</dbReference>